<keyword evidence="2" id="KW-1185">Reference proteome</keyword>
<gene>
    <name evidence="1" type="ORF">CCE01nite_29410</name>
</gene>
<dbReference type="AlphaFoldDB" id="A0A4Y3KY01"/>
<name>A0A4Y3KY01_9CELL</name>
<sequence>MAAVLVLVPARGRCRVVVVVVVVLGPRRGGVVLGVRRAHDPALLDDLPVLIPWGGIRMQNAAGCGGIPPRLETSR</sequence>
<evidence type="ECO:0000313" key="2">
    <source>
        <dbReference type="Proteomes" id="UP000317046"/>
    </source>
</evidence>
<evidence type="ECO:0000313" key="1">
    <source>
        <dbReference type="EMBL" id="GEA88992.1"/>
    </source>
</evidence>
<comment type="caution">
    <text evidence="1">The sequence shown here is derived from an EMBL/GenBank/DDBJ whole genome shotgun (WGS) entry which is preliminary data.</text>
</comment>
<proteinExistence type="predicted"/>
<accession>A0A4Y3KY01</accession>
<organism evidence="1 2">
    <name type="scientific">Cellulomonas cellasea</name>
    <dbReference type="NCBI Taxonomy" id="43670"/>
    <lineage>
        <taxon>Bacteria</taxon>
        <taxon>Bacillati</taxon>
        <taxon>Actinomycetota</taxon>
        <taxon>Actinomycetes</taxon>
        <taxon>Micrococcales</taxon>
        <taxon>Cellulomonadaceae</taxon>
        <taxon>Cellulomonas</taxon>
    </lineage>
</organism>
<protein>
    <submittedName>
        <fullName evidence="1">Uncharacterized protein</fullName>
    </submittedName>
</protein>
<dbReference type="Proteomes" id="UP000317046">
    <property type="component" value="Unassembled WGS sequence"/>
</dbReference>
<dbReference type="EMBL" id="BJLR01000028">
    <property type="protein sequence ID" value="GEA88992.1"/>
    <property type="molecule type" value="Genomic_DNA"/>
</dbReference>
<reference evidence="1" key="1">
    <citation type="submission" date="2019-06" db="EMBL/GenBank/DDBJ databases">
        <title>Whole genome shotgun sequence of Cellulomonas cellasea NBRC 3753.</title>
        <authorList>
            <person name="Hosoyama A."/>
            <person name="Uohara A."/>
            <person name="Ohji S."/>
            <person name="Ichikawa N."/>
        </authorList>
    </citation>
    <scope>NUCLEOTIDE SEQUENCE [LARGE SCALE GENOMIC DNA]</scope>
    <source>
        <strain evidence="1">NBRC 3753</strain>
    </source>
</reference>